<dbReference type="EMBL" id="CP099959">
    <property type="protein sequence ID" value="XCC57592.1"/>
    <property type="molecule type" value="Genomic_DNA"/>
</dbReference>
<dbReference type="HAMAP" id="MF_00636">
    <property type="entry name" value="RapZ_like"/>
    <property type="match status" value="1"/>
</dbReference>
<evidence type="ECO:0000256" key="2">
    <source>
        <dbReference type="ARBA" id="ARBA00022840"/>
    </source>
</evidence>
<dbReference type="PIRSF" id="PIRSF005052">
    <property type="entry name" value="P-loopkin"/>
    <property type="match status" value="1"/>
</dbReference>
<dbReference type="PANTHER" id="PTHR30448">
    <property type="entry name" value="RNASE ADAPTER PROTEIN RAPZ"/>
    <property type="match status" value="1"/>
</dbReference>
<sequence>MRIQLITGISGSGKSVALRAYEDAGYDCIDNLPVSLIEQLVATLESENCKQIAIAIDARRGESISQVPALLQKLRAHHEVNILFLNADTNTLVQRFSETRRRHPLSNPNESTTLIDVIEQERTLLAPLADQAQQIDTGHIPAHTLRSWISDHLKEKPIGLAVIFESFAFKKGVPSEADIVFDLRCLPNPHYEPLLRDLSGKDAPVAEYLSRFPEVAQMMEDIKSYLEKWLLRYLHDGRSYLTVAIGCTGGQHRSVYLVQQLKKYFSENHMFNDIYYLERHRELDSKKTRIG</sequence>
<dbReference type="InterPro" id="IPR053930">
    <property type="entry name" value="RapZ-like_N"/>
</dbReference>
<evidence type="ECO:0000259" key="5">
    <source>
        <dbReference type="Pfam" id="PF03668"/>
    </source>
</evidence>
<proteinExistence type="inferred from homology"/>
<dbReference type="InterPro" id="IPR005337">
    <property type="entry name" value="RapZ-like"/>
</dbReference>
<feature type="domain" description="RapZ-like N-terminal" evidence="5">
    <location>
        <begin position="1"/>
        <end position="154"/>
    </location>
</feature>
<keyword evidence="2 4" id="KW-0067">ATP-binding</keyword>
<gene>
    <name evidence="7" type="primary">rapZ</name>
    <name evidence="7" type="ORF">NKE59_08910</name>
</gene>
<dbReference type="GO" id="GO:0005524">
    <property type="term" value="F:ATP binding"/>
    <property type="evidence" value="ECO:0007669"/>
    <property type="project" value="UniProtKB-UniRule"/>
</dbReference>
<dbReference type="GO" id="GO:0005525">
    <property type="term" value="F:GTP binding"/>
    <property type="evidence" value="ECO:0007669"/>
    <property type="project" value="UniProtKB-UniRule"/>
</dbReference>
<feature type="binding site" evidence="4">
    <location>
        <begin position="57"/>
        <end position="60"/>
    </location>
    <ligand>
        <name>GTP</name>
        <dbReference type="ChEBI" id="CHEBI:37565"/>
    </ligand>
</feature>
<keyword evidence="1 4" id="KW-0547">Nucleotide-binding</keyword>
<feature type="domain" description="RapZ C-terminal" evidence="6">
    <location>
        <begin position="161"/>
        <end position="282"/>
    </location>
</feature>
<feature type="binding site" evidence="4">
    <location>
        <begin position="8"/>
        <end position="15"/>
    </location>
    <ligand>
        <name>ATP</name>
        <dbReference type="ChEBI" id="CHEBI:30616"/>
    </ligand>
</feature>
<reference evidence="7" key="1">
    <citation type="submission" date="2022-06" db="EMBL/GenBank/DDBJ databases">
        <title>New Polynucleobacter species.</title>
        <authorList>
            <person name="Hahn M.W."/>
        </authorList>
    </citation>
    <scope>NUCLEOTIDE SEQUENCE</scope>
    <source>
        <strain evidence="7">UK-FUSCHL-C3</strain>
    </source>
</reference>
<dbReference type="InterPro" id="IPR027417">
    <property type="entry name" value="P-loop_NTPase"/>
</dbReference>
<evidence type="ECO:0000313" key="7">
    <source>
        <dbReference type="EMBL" id="XCC57592.1"/>
    </source>
</evidence>
<evidence type="ECO:0000259" key="6">
    <source>
        <dbReference type="Pfam" id="PF22740"/>
    </source>
</evidence>
<evidence type="ECO:0000256" key="4">
    <source>
        <dbReference type="HAMAP-Rule" id="MF_00636"/>
    </source>
</evidence>
<dbReference type="NCBIfam" id="NF003828">
    <property type="entry name" value="PRK05416.1"/>
    <property type="match status" value="1"/>
</dbReference>
<dbReference type="SUPFAM" id="SSF52540">
    <property type="entry name" value="P-loop containing nucleoside triphosphate hydrolases"/>
    <property type="match status" value="1"/>
</dbReference>
<dbReference type="PANTHER" id="PTHR30448:SF0">
    <property type="entry name" value="RNASE ADAPTER PROTEIN RAPZ"/>
    <property type="match status" value="1"/>
</dbReference>
<evidence type="ECO:0000256" key="1">
    <source>
        <dbReference type="ARBA" id="ARBA00022741"/>
    </source>
</evidence>
<organism evidence="7">
    <name type="scientific">Polynucleobacter sp. UK-FUSCHL-C3</name>
    <dbReference type="NCBI Taxonomy" id="2955208"/>
    <lineage>
        <taxon>Bacteria</taxon>
        <taxon>Pseudomonadati</taxon>
        <taxon>Pseudomonadota</taxon>
        <taxon>Betaproteobacteria</taxon>
        <taxon>Burkholderiales</taxon>
        <taxon>Burkholderiaceae</taxon>
        <taxon>Polynucleobacter</taxon>
    </lineage>
</organism>
<dbReference type="AlphaFoldDB" id="A0AAU8A2F2"/>
<dbReference type="RefSeq" id="WP_353438641.1">
    <property type="nucleotide sequence ID" value="NZ_CP099959.1"/>
</dbReference>
<dbReference type="Pfam" id="PF22740">
    <property type="entry name" value="PapZ_C"/>
    <property type="match status" value="1"/>
</dbReference>
<keyword evidence="3 4" id="KW-0342">GTP-binding</keyword>
<dbReference type="InterPro" id="IPR053931">
    <property type="entry name" value="RapZ_C"/>
</dbReference>
<protein>
    <submittedName>
        <fullName evidence="7">RNase adapter RapZ</fullName>
    </submittedName>
</protein>
<dbReference type="Pfam" id="PF03668">
    <property type="entry name" value="RapZ-like_N"/>
    <property type="match status" value="1"/>
</dbReference>
<evidence type="ECO:0000256" key="3">
    <source>
        <dbReference type="ARBA" id="ARBA00023134"/>
    </source>
</evidence>
<accession>A0AAU8A2F2</accession>
<name>A0AAU8A2F2_9BURK</name>